<comment type="similarity">
    <text evidence="2">Belongs to the eIF-2B gamma/epsilon subunits family.</text>
</comment>
<dbReference type="InterPro" id="IPR016024">
    <property type="entry name" value="ARM-type_fold"/>
</dbReference>
<reference evidence="9 10" key="1">
    <citation type="submission" date="2018-11" db="EMBL/GenBank/DDBJ databases">
        <title>Genome assembly of Steccherinum ochraceum LE-BIN_3174, the white-rot fungus of the Steccherinaceae family (The Residual Polyporoid clade, Polyporales, Basidiomycota).</title>
        <authorList>
            <person name="Fedorova T.V."/>
            <person name="Glazunova O.A."/>
            <person name="Landesman E.O."/>
            <person name="Moiseenko K.V."/>
            <person name="Psurtseva N.V."/>
            <person name="Savinova O.S."/>
            <person name="Shakhova N.V."/>
            <person name="Tyazhelova T.V."/>
            <person name="Vasina D.V."/>
        </authorList>
    </citation>
    <scope>NUCLEOTIDE SEQUENCE [LARGE SCALE GENOMIC DNA]</scope>
    <source>
        <strain evidence="9 10">LE-BIN_3174</strain>
    </source>
</reference>
<dbReference type="GO" id="GO:0005851">
    <property type="term" value="C:eukaryotic translation initiation factor 2B complex"/>
    <property type="evidence" value="ECO:0007669"/>
    <property type="project" value="TreeGrafter"/>
</dbReference>
<feature type="compositionally biased region" description="Acidic residues" evidence="7">
    <location>
        <begin position="1004"/>
        <end position="1025"/>
    </location>
</feature>
<feature type="compositionally biased region" description="Acidic residues" evidence="7">
    <location>
        <begin position="1212"/>
        <end position="1226"/>
    </location>
</feature>
<protein>
    <recommendedName>
        <fullName evidence="4">Translation initiation factor eIF2B subunit epsilon</fullName>
    </recommendedName>
    <alternativeName>
        <fullName evidence="5">eIF2B GDP-GTP exchange factor subunit epsilon</fullName>
    </alternativeName>
</protein>
<dbReference type="InterPro" id="IPR005835">
    <property type="entry name" value="NTP_transferase_dom"/>
</dbReference>
<dbReference type="InterPro" id="IPR044123">
    <property type="entry name" value="W2_eIF2B_epsilon"/>
</dbReference>
<dbReference type="InterPro" id="IPR029044">
    <property type="entry name" value="Nucleotide-diphossugar_trans"/>
</dbReference>
<evidence type="ECO:0000313" key="9">
    <source>
        <dbReference type="EMBL" id="TCD64443.1"/>
    </source>
</evidence>
<sequence>MPPKSSSGKEKDLTDEDDVLQAVILADSFNKRFKPLTVGKPRCLLPVCNATLLDWTFESLALAGVQEIFVICRSYPELVKAAIRDSKWSKPMYGLKIVPIITSKETFTPGDAMRDIYTRGIITSDFVLVMGDLVSNVKIDEVVRVHKERRRTNKDAIMTMVVKESGSVHRTRSQGESAVFVLDAETSECLHYESVIGYPAKKAVQIPREIFKDHPELEVRYDLIDCCIDVCSVEVPSLFQDNFDYGDIRRDFVHGVLTSDLLMKSIHCYVLNEGYAARVADTRSYDAVSKDILSRWTFPLVPDDNHPGGHSYEHLRGNKYIAKGNSVSLSRTCKIGPNTLIGAGSTISDNASIHASVIGRNCTISPNVVLKNVYVFDGTVIGEGSVIEETIIGENVRIGGGSRIDRGCLIADGVVLGKNARLGPFDRVSKRREVEKKKSINGTEESDGEEDEEEEDSELEDVEAHQDGVSVIIGEGSNAVVWPQGPREDDEDIDEVERYSNQRLMRLGDTCSDLELEPEDDSTANDSDSDDSDAESTTSMGSNAYSIASSTTSYTNNPAVGIHNLQAAAAVTEFQYEVGQSLERAFAEGHSVDNAAVELKTLRMASNVELRKVREAVVKAIVEKIRIVEEGGAEQRKEIAGVMKRWGALIDKIGGVDAVETVEVLQYHCAQSSRLPLFGQILAALYQEDIVEEDDIRAWHRTAAAKGEHLKEGTTLLEHVQRCWTVGSKMIEQFDEQESSEEEESEEEVKGKTAQPTVKAKEESSEEEEEDDDDEESEEEESEEEAVPKAADVKPQPPASKPAAPGPSVPAQVKKLAESSEEESEEDRDEEEEEEDESDEDDKPTPPTTANKSSTPAPSSSQPPAPPPQPAAPAPAIQPKKAEETSEEEEDDDDEEEESGEEESDEEPAPAPKATAPAPAPATSAPVQAPVPPKPVAPASEEEESEEDDEDDEEEDSGEEESEDEPVVAPAPATPATRVATPPAAQQPAPPAPAPSSTSKPEESSEEEESEEDDDEEESEEEEETPAPSKPVIAAAPTATTSQQQPPPPPPPAAPSAPTPAASSSAPPPKKDETSEEESGEDDEDDDEDDDDDEEEESEEEQEEEPTQKVAATEAKFTPAEPAAPASPIGGPPAEAKSIFGASTPPPQRGSTESSEEESGSEEGSEEDEEEEDDTPGKEKTEPATTPASAPKPEEDDDPVVLKTPLGTVAESESEDGSASDEEEDAVVVPKPAGASTSRETITAPPPGSKQGGASIVVSTGSGSSEVYTTSEDESEEDDDDGDSRVPTTTSTSVSTLSAPHPPHAPTAKDTASLLHGVATAQRSVGSSRGSSILAPSSASASASASVSTHDDSDGNKTASTNANTQPLSPTPTPSTPSTPSRWRRGKKTDAAPGSSSGKSRSPSPSPPVPAARPRPRKPSQDQNQNQANRTSQNRLSALFLQGPFQLGSSSRDKSPVSAGEKSSGDESATTKRGKRVKAKEAVGKLVKRVVSLTSLPRRPRTPQPQPQHLDVGGTGPNGHGSEDKSNHADLARRLVQRTHRAVIVPNYRLTRSDDPPPLLQHQHPAHAHDVLTFLHFLLTWPGPSGDDAPFDASNVYLIGHSCSAHMLASIFLDSPSFGRVLQPSPALLRATKGFVFSEGIYDLDLLCQNFSDYKAWFVANAFGDKPSYEECNVASYTLREGGEHAKWLIVHNKGDALVDVAQSEVFHGHLATLLEGKEGTAVLDMEAVYVENGHNEVLLQSAYIDLVGKFIGN</sequence>
<name>A0A4R0RCM0_9APHY</name>
<feature type="compositionally biased region" description="Pro residues" evidence="7">
    <location>
        <begin position="861"/>
        <end position="873"/>
    </location>
</feature>
<feature type="compositionally biased region" description="Acidic residues" evidence="7">
    <location>
        <begin position="734"/>
        <end position="747"/>
    </location>
</feature>
<dbReference type="GO" id="GO:0005085">
    <property type="term" value="F:guanyl-nucleotide exchange factor activity"/>
    <property type="evidence" value="ECO:0007669"/>
    <property type="project" value="InterPro"/>
</dbReference>
<dbReference type="SUPFAM" id="SSF53448">
    <property type="entry name" value="Nucleotide-diphospho-sugar transferases"/>
    <property type="match status" value="1"/>
</dbReference>
<feature type="region of interest" description="Disordered" evidence="7">
    <location>
        <begin position="433"/>
        <end position="463"/>
    </location>
</feature>
<feature type="compositionally biased region" description="Low complexity" evidence="7">
    <location>
        <begin position="1285"/>
        <end position="1298"/>
    </location>
</feature>
<dbReference type="SUPFAM" id="SSF53474">
    <property type="entry name" value="alpha/beta-Hydrolases"/>
    <property type="match status" value="1"/>
</dbReference>
<dbReference type="PRINTS" id="PR01217">
    <property type="entry name" value="PRICHEXTENSN"/>
</dbReference>
<evidence type="ECO:0000256" key="2">
    <source>
        <dbReference type="ARBA" id="ARBA00007878"/>
    </source>
</evidence>
<dbReference type="GO" id="GO:0005829">
    <property type="term" value="C:cytosol"/>
    <property type="evidence" value="ECO:0007669"/>
    <property type="project" value="UniProtKB-SubCell"/>
</dbReference>
<dbReference type="GO" id="GO:0031369">
    <property type="term" value="F:translation initiation factor binding"/>
    <property type="evidence" value="ECO:0007669"/>
    <property type="project" value="InterPro"/>
</dbReference>
<feature type="compositionally biased region" description="Low complexity" evidence="7">
    <location>
        <begin position="967"/>
        <end position="987"/>
    </location>
</feature>
<keyword evidence="10" id="KW-1185">Reference proteome</keyword>
<feature type="compositionally biased region" description="Pro residues" evidence="7">
    <location>
        <begin position="1045"/>
        <end position="1058"/>
    </location>
</feature>
<evidence type="ECO:0000256" key="4">
    <source>
        <dbReference type="ARBA" id="ARBA00044144"/>
    </source>
</evidence>
<dbReference type="Pfam" id="PF00483">
    <property type="entry name" value="NTP_transferase"/>
    <property type="match status" value="1"/>
</dbReference>
<comment type="subcellular location">
    <subcellularLocation>
        <location evidence="1">Cytoplasm</location>
        <location evidence="1">Cytosol</location>
    </subcellularLocation>
</comment>
<gene>
    <name evidence="9" type="ORF">EIP91_004088</name>
</gene>
<dbReference type="CDD" id="cd04197">
    <property type="entry name" value="eIF-2B_epsilon_N"/>
    <property type="match status" value="1"/>
</dbReference>
<feature type="compositionally biased region" description="Low complexity" evidence="7">
    <location>
        <begin position="912"/>
        <end position="928"/>
    </location>
</feature>
<feature type="compositionally biased region" description="Acidic residues" evidence="7">
    <location>
        <begin position="940"/>
        <end position="966"/>
    </location>
</feature>
<feature type="region of interest" description="Disordered" evidence="7">
    <location>
        <begin position="509"/>
        <end position="543"/>
    </location>
</feature>
<keyword evidence="3" id="KW-0963">Cytoplasm</keyword>
<feature type="compositionally biased region" description="Low complexity" evidence="7">
    <location>
        <begin position="848"/>
        <end position="860"/>
    </location>
</feature>
<feature type="compositionally biased region" description="Acidic residues" evidence="7">
    <location>
        <begin position="885"/>
        <end position="908"/>
    </location>
</feature>
<feature type="compositionally biased region" description="Acidic residues" evidence="7">
    <location>
        <begin position="1154"/>
        <end position="1174"/>
    </location>
</feature>
<feature type="compositionally biased region" description="Acidic residues" evidence="7">
    <location>
        <begin position="444"/>
        <end position="461"/>
    </location>
</feature>
<dbReference type="PANTHER" id="PTHR45887">
    <property type="entry name" value="TRANSLATION INITIATION FACTOR EIF-2B SUBUNIT EPSILON"/>
    <property type="match status" value="1"/>
</dbReference>
<organism evidence="9 10">
    <name type="scientific">Steccherinum ochraceum</name>
    <dbReference type="NCBI Taxonomy" id="92696"/>
    <lineage>
        <taxon>Eukaryota</taxon>
        <taxon>Fungi</taxon>
        <taxon>Dikarya</taxon>
        <taxon>Basidiomycota</taxon>
        <taxon>Agaricomycotina</taxon>
        <taxon>Agaricomycetes</taxon>
        <taxon>Polyporales</taxon>
        <taxon>Steccherinaceae</taxon>
        <taxon>Steccherinum</taxon>
    </lineage>
</organism>
<evidence type="ECO:0000256" key="5">
    <source>
        <dbReference type="ARBA" id="ARBA00044345"/>
    </source>
</evidence>
<feature type="compositionally biased region" description="Acidic residues" evidence="7">
    <location>
        <begin position="512"/>
        <end position="534"/>
    </location>
</feature>
<feature type="compositionally biased region" description="Polar residues" evidence="7">
    <location>
        <begin position="1356"/>
        <end position="1368"/>
    </location>
</feature>
<feature type="compositionally biased region" description="Acidic residues" evidence="7">
    <location>
        <begin position="1074"/>
        <end position="1105"/>
    </location>
</feature>
<dbReference type="PROSITE" id="PS51363">
    <property type="entry name" value="W2"/>
    <property type="match status" value="1"/>
</dbReference>
<feature type="compositionally biased region" description="Acidic residues" evidence="7">
    <location>
        <begin position="764"/>
        <end position="785"/>
    </location>
</feature>
<feature type="compositionally biased region" description="Low complexity" evidence="7">
    <location>
        <begin position="1391"/>
        <end position="1403"/>
    </location>
</feature>
<dbReference type="InterPro" id="IPR056764">
    <property type="entry name" value="LbH_EIF2B3/5"/>
</dbReference>
<feature type="compositionally biased region" description="Low complexity" evidence="7">
    <location>
        <begin position="1327"/>
        <end position="1348"/>
    </location>
</feature>
<dbReference type="PANTHER" id="PTHR45887:SF1">
    <property type="entry name" value="TRANSLATION INITIATION FACTOR EIF-2B SUBUNIT EPSILON"/>
    <property type="match status" value="1"/>
</dbReference>
<accession>A0A4R0RCM0</accession>
<feature type="region of interest" description="Disordered" evidence="7">
    <location>
        <begin position="474"/>
        <end position="493"/>
    </location>
</feature>
<dbReference type="CDD" id="cd11558">
    <property type="entry name" value="W2_eIF2B_epsilon"/>
    <property type="match status" value="1"/>
</dbReference>
<dbReference type="Proteomes" id="UP000292702">
    <property type="component" value="Unassembled WGS sequence"/>
</dbReference>
<dbReference type="FunFam" id="3.90.550.10:FF:000066">
    <property type="entry name" value="Translation initiation factor eIF-2B subunit epsilon"/>
    <property type="match status" value="1"/>
</dbReference>
<dbReference type="Pfam" id="PF25084">
    <property type="entry name" value="LbH_EIF2B"/>
    <property type="match status" value="1"/>
</dbReference>
<feature type="domain" description="W2" evidence="8">
    <location>
        <begin position="568"/>
        <end position="771"/>
    </location>
</feature>
<feature type="compositionally biased region" description="Acidic residues" evidence="7">
    <location>
        <begin position="819"/>
        <end position="842"/>
    </location>
</feature>
<dbReference type="Gene3D" id="3.90.550.10">
    <property type="entry name" value="Spore Coat Polysaccharide Biosynthesis Protein SpsA, Chain A"/>
    <property type="match status" value="1"/>
</dbReference>
<feature type="compositionally biased region" description="Acidic residues" evidence="7">
    <location>
        <begin position="1271"/>
        <end position="1282"/>
    </location>
</feature>
<dbReference type="OrthoDB" id="424572at2759"/>
<comment type="subunit">
    <text evidence="6">Component of the translation initiation factor 2B (eIF2B) complex which is a heterodecamer of two sets of five different subunits: alpha, beta, gamma, delta and epsilon. Subunits alpha, beta and delta comprise a regulatory subcomplex and subunits epsilon and gamma comprise a catalytic subcomplex. Within the complex, the hexameric regulatory complex resides at the center, with the two heterodimeric catalytic subcomplexes bound on opposite sides.</text>
</comment>
<feature type="compositionally biased region" description="Pro residues" evidence="7">
    <location>
        <begin position="1404"/>
        <end position="1413"/>
    </location>
</feature>
<dbReference type="GO" id="GO:0003743">
    <property type="term" value="F:translation initiation factor activity"/>
    <property type="evidence" value="ECO:0007669"/>
    <property type="project" value="TreeGrafter"/>
</dbReference>
<feature type="compositionally biased region" description="Low complexity" evidence="7">
    <location>
        <begin position="1119"/>
        <end position="1136"/>
    </location>
</feature>
<dbReference type="InterPro" id="IPR051956">
    <property type="entry name" value="eIF2B_epsilon"/>
</dbReference>
<evidence type="ECO:0000256" key="3">
    <source>
        <dbReference type="ARBA" id="ARBA00022490"/>
    </source>
</evidence>
<dbReference type="InterPro" id="IPR029058">
    <property type="entry name" value="AB_hydrolase_fold"/>
</dbReference>
<dbReference type="Gene3D" id="3.40.50.1820">
    <property type="entry name" value="alpha/beta hydrolase"/>
    <property type="match status" value="1"/>
</dbReference>
<feature type="compositionally biased region" description="Polar residues" evidence="7">
    <location>
        <begin position="1421"/>
        <end position="1436"/>
    </location>
</feature>
<proteinExistence type="inferred from homology"/>
<feature type="compositionally biased region" description="Pro residues" evidence="7">
    <location>
        <begin position="795"/>
        <end position="808"/>
    </location>
</feature>
<evidence type="ECO:0000256" key="1">
    <source>
        <dbReference type="ARBA" id="ARBA00004514"/>
    </source>
</evidence>
<feature type="compositionally biased region" description="Low complexity" evidence="7">
    <location>
        <begin position="1026"/>
        <end position="1044"/>
    </location>
</feature>
<evidence type="ECO:0000256" key="6">
    <source>
        <dbReference type="ARBA" id="ARBA00046432"/>
    </source>
</evidence>
<dbReference type="STRING" id="92696.A0A4R0RCM0"/>
<evidence type="ECO:0000259" key="8">
    <source>
        <dbReference type="PROSITE" id="PS51363"/>
    </source>
</evidence>
<feature type="region of interest" description="Disordered" evidence="7">
    <location>
        <begin position="734"/>
        <end position="1526"/>
    </location>
</feature>
<dbReference type="Gene3D" id="2.160.10.10">
    <property type="entry name" value="Hexapeptide repeat proteins"/>
    <property type="match status" value="1"/>
</dbReference>
<dbReference type="EMBL" id="RWJN01000236">
    <property type="protein sequence ID" value="TCD64443.1"/>
    <property type="molecule type" value="Genomic_DNA"/>
</dbReference>
<dbReference type="SUPFAM" id="SSF48371">
    <property type="entry name" value="ARM repeat"/>
    <property type="match status" value="1"/>
</dbReference>
<dbReference type="InterPro" id="IPR003307">
    <property type="entry name" value="W2_domain"/>
</dbReference>
<dbReference type="Gene3D" id="1.25.40.180">
    <property type="match status" value="1"/>
</dbReference>
<evidence type="ECO:0000313" key="10">
    <source>
        <dbReference type="Proteomes" id="UP000292702"/>
    </source>
</evidence>
<evidence type="ECO:0000256" key="7">
    <source>
        <dbReference type="SAM" id="MobiDB-lite"/>
    </source>
</evidence>
<comment type="caution">
    <text evidence="9">The sequence shown here is derived from an EMBL/GenBank/DDBJ whole genome shotgun (WGS) entry which is preliminary data.</text>
</comment>
<dbReference type="InterPro" id="IPR035543">
    <property type="entry name" value="eIF-2B_epsilon_N"/>
</dbReference>